<keyword evidence="2" id="KW-1185">Reference proteome</keyword>
<accession>A0AAX6MIL1</accession>
<reference evidence="1 2" key="1">
    <citation type="journal article" date="2024" name="Front Chem Biol">
        <title>Unveiling the potential of Daldinia eschscholtzii MFLUCC 19-0629 through bioactivity and bioinformatics studies for enhanced sustainable agriculture production.</title>
        <authorList>
            <person name="Brooks S."/>
            <person name="Weaver J.A."/>
            <person name="Klomchit A."/>
            <person name="Alharthi S.A."/>
            <person name="Onlamun T."/>
            <person name="Nurani R."/>
            <person name="Vong T.K."/>
            <person name="Alberti F."/>
            <person name="Greco C."/>
        </authorList>
    </citation>
    <scope>NUCLEOTIDE SEQUENCE [LARGE SCALE GENOMIC DNA]</scope>
    <source>
        <strain evidence="1">MFLUCC 19-0629</strain>
    </source>
</reference>
<dbReference type="Proteomes" id="UP001369815">
    <property type="component" value="Unassembled WGS sequence"/>
</dbReference>
<gene>
    <name evidence="1" type="ORF">Daesc_006992</name>
</gene>
<name>A0AAX6MIL1_9PEZI</name>
<organism evidence="1 2">
    <name type="scientific">Daldinia eschscholtzii</name>
    <dbReference type="NCBI Taxonomy" id="292717"/>
    <lineage>
        <taxon>Eukaryota</taxon>
        <taxon>Fungi</taxon>
        <taxon>Dikarya</taxon>
        <taxon>Ascomycota</taxon>
        <taxon>Pezizomycotina</taxon>
        <taxon>Sordariomycetes</taxon>
        <taxon>Xylariomycetidae</taxon>
        <taxon>Xylariales</taxon>
        <taxon>Hypoxylaceae</taxon>
        <taxon>Daldinia</taxon>
    </lineage>
</organism>
<evidence type="ECO:0000313" key="1">
    <source>
        <dbReference type="EMBL" id="KAK6952455.1"/>
    </source>
</evidence>
<dbReference type="EMBL" id="JBANMG010000006">
    <property type="protein sequence ID" value="KAK6952455.1"/>
    <property type="molecule type" value="Genomic_DNA"/>
</dbReference>
<protein>
    <recommendedName>
        <fullName evidence="3">Ankyrin repeat protein</fullName>
    </recommendedName>
</protein>
<evidence type="ECO:0008006" key="3">
    <source>
        <dbReference type="Google" id="ProtNLM"/>
    </source>
</evidence>
<proteinExistence type="predicted"/>
<sequence>MFATTYEVRPQDVVEVKAILLKGRKLPIELVDMILDCAEYWVCSSTATQGVHSGADRITIRGARQGESQFLVSKRFLRTKPLGLTKWSPSSQDLWRVEASAKQLEKEYPESELQKLADGPLPTLEHPFRKVVFEIESCDQGWSGHHDEHGTYRSSFTWFEAGLERFDMNNECEKSKLRRRGNIRRLLNYIIGQPDCPDQKTKADSNDLTIPTCAIRPIWPRVIEDKQAGANSPRYDHGLLADKNHEIQRNKHAVGEMQHHRVEWYYDDNIDPESAEAEILNEMGRGSGTGNGEFVRNLKFGDMITVWGHARFPGWVNSVKKVEVKVYWTI</sequence>
<evidence type="ECO:0000313" key="2">
    <source>
        <dbReference type="Proteomes" id="UP001369815"/>
    </source>
</evidence>
<dbReference type="AlphaFoldDB" id="A0AAX6MIL1"/>
<comment type="caution">
    <text evidence="1">The sequence shown here is derived from an EMBL/GenBank/DDBJ whole genome shotgun (WGS) entry which is preliminary data.</text>
</comment>